<evidence type="ECO:0000313" key="14">
    <source>
        <dbReference type="Proteomes" id="UP000055024"/>
    </source>
</evidence>
<dbReference type="AlphaFoldDB" id="A0A0V1HRE1"/>
<keyword evidence="2 10" id="KW-0158">Chromosome</keyword>
<evidence type="ECO:0000256" key="3">
    <source>
        <dbReference type="ARBA" id="ARBA00022618"/>
    </source>
</evidence>
<dbReference type="InterPro" id="IPR038273">
    <property type="entry name" value="Ndc80_sf"/>
</dbReference>
<reference evidence="13 14" key="1">
    <citation type="submission" date="2015-01" db="EMBL/GenBank/DDBJ databases">
        <title>Evolution of Trichinella species and genotypes.</title>
        <authorList>
            <person name="Korhonen P.K."/>
            <person name="Edoardo P."/>
            <person name="Giuseppe L.R."/>
            <person name="Gasser R.B."/>
        </authorList>
    </citation>
    <scope>NUCLEOTIDE SEQUENCE [LARGE SCALE GENOMIC DNA]</scope>
    <source>
        <strain evidence="13">ISS1029</strain>
    </source>
</reference>
<comment type="similarity">
    <text evidence="1 10">Belongs to the NDC80/HEC1 family.</text>
</comment>
<feature type="coiled-coil region" evidence="11">
    <location>
        <begin position="346"/>
        <end position="380"/>
    </location>
</feature>
<keyword evidence="9 10" id="KW-0137">Centromere</keyword>
<keyword evidence="14" id="KW-1185">Reference proteome</keyword>
<dbReference type="InterPro" id="IPR055260">
    <property type="entry name" value="Ndc80_CH"/>
</dbReference>
<evidence type="ECO:0000256" key="11">
    <source>
        <dbReference type="SAM" id="Coils"/>
    </source>
</evidence>
<dbReference type="GO" id="GO:0031262">
    <property type="term" value="C:Ndc80 complex"/>
    <property type="evidence" value="ECO:0007669"/>
    <property type="project" value="UniProtKB-UniRule"/>
</dbReference>
<keyword evidence="5 10" id="KW-0995">Kinetochore</keyword>
<dbReference type="EMBL" id="JYDP01000034">
    <property type="protein sequence ID" value="KRZ13181.1"/>
    <property type="molecule type" value="Genomic_DNA"/>
</dbReference>
<comment type="subunit">
    <text evidence="10">Component of the NDC80 complex.</text>
</comment>
<evidence type="ECO:0000259" key="12">
    <source>
        <dbReference type="Pfam" id="PF03801"/>
    </source>
</evidence>
<feature type="coiled-coil region" evidence="11">
    <location>
        <begin position="462"/>
        <end position="540"/>
    </location>
</feature>
<keyword evidence="6 11" id="KW-0175">Coiled coil</keyword>
<evidence type="ECO:0000256" key="4">
    <source>
        <dbReference type="ARBA" id="ARBA00022776"/>
    </source>
</evidence>
<keyword evidence="7 10" id="KW-0539">Nucleus</keyword>
<comment type="function">
    <text evidence="10">Acts as a component of the essential kinetochore-associated NDC80 complex, which is required for chromosome segregation and spindle checkpoint activity.</text>
</comment>
<sequence length="589" mass="69434">MILNNLYSQLFYLDKFTDYGTFRVGAVVAEKEMNESNLRLYATPASNYHSSVLSSAIMKQEQSEDTSNRVNVVYLENLLRKTTLEKDQRPLNDKQFVAIMIKEVSAFLQNYIPGEMAKEKTLRNITKSTFTALIQFFVEAIIGCPIQINRFEEDVLRILKELEYPYMVKKSTLQTLSAPSSVPHIIGIFHWFVEEIKMVNLDALISADSLKRNLFDVEKNTFCQVIQGRHCALDLFDNCLSCELIKGEYELLKEENKKLVEQTGIWTGRVNDLLAKRDLEDKLKNELVEIEKEIEQSEQFFVALKKEHALADQRMEELKLLIESKHAEEQEAVIALDKRKQSFNTSQNLKTKTERVEQQIQIAKEELSQVQNHRSRLTNKVILSQERLNRKCLEVWRMIENLKHRCHLTLEFFNKLHLSLHDSDLSTQLKFNAITVIRQDKMLMNNKQMELNDALAKTTLELKQVECLRGQTEKRLNEMQKKYHAKEMHMENERVRRAELIKQWFDEFEKLREYVESLENDNYEGQLLKLQEEESEINDSYNNSLNNYFLFLKKSNAKISSLFGWMSVWFQFLENFKDESITEKLRRII</sequence>
<evidence type="ECO:0000256" key="9">
    <source>
        <dbReference type="ARBA" id="ARBA00023328"/>
    </source>
</evidence>
<evidence type="ECO:0000256" key="10">
    <source>
        <dbReference type="RuleBase" id="RU368072"/>
    </source>
</evidence>
<comment type="caution">
    <text evidence="13">The sequence shown here is derived from an EMBL/GenBank/DDBJ whole genome shotgun (WGS) entry which is preliminary data.</text>
</comment>
<protein>
    <recommendedName>
        <fullName evidence="10">Kinetochore protein NDC80</fullName>
    </recommendedName>
</protein>
<evidence type="ECO:0000256" key="2">
    <source>
        <dbReference type="ARBA" id="ARBA00022454"/>
    </source>
</evidence>
<keyword evidence="4 10" id="KW-0498">Mitosis</keyword>
<dbReference type="Pfam" id="PF03801">
    <property type="entry name" value="Ndc80_HEC"/>
    <property type="match status" value="1"/>
</dbReference>
<dbReference type="PANTHER" id="PTHR10643">
    <property type="entry name" value="KINETOCHORE PROTEIN NDC80"/>
    <property type="match status" value="1"/>
</dbReference>
<evidence type="ECO:0000256" key="7">
    <source>
        <dbReference type="ARBA" id="ARBA00023242"/>
    </source>
</evidence>
<feature type="coiled-coil region" evidence="11">
    <location>
        <begin position="242"/>
        <end position="307"/>
    </location>
</feature>
<keyword evidence="3 10" id="KW-0132">Cell division</keyword>
<dbReference type="GO" id="GO:0005634">
    <property type="term" value="C:nucleus"/>
    <property type="evidence" value="ECO:0007669"/>
    <property type="project" value="UniProtKB-SubCell"/>
</dbReference>
<evidence type="ECO:0000256" key="5">
    <source>
        <dbReference type="ARBA" id="ARBA00022838"/>
    </source>
</evidence>
<dbReference type="PANTHER" id="PTHR10643:SF2">
    <property type="entry name" value="KINETOCHORE PROTEIN NDC80 HOMOLOG"/>
    <property type="match status" value="1"/>
</dbReference>
<evidence type="ECO:0000256" key="1">
    <source>
        <dbReference type="ARBA" id="ARBA00007050"/>
    </source>
</evidence>
<dbReference type="STRING" id="268475.A0A0V1HRE1"/>
<accession>A0A0V1HRE1</accession>
<gene>
    <name evidence="13" type="primary">NDC80</name>
    <name evidence="13" type="ORF">T11_13485</name>
</gene>
<dbReference type="Proteomes" id="UP000055024">
    <property type="component" value="Unassembled WGS sequence"/>
</dbReference>
<dbReference type="InterPro" id="IPR005550">
    <property type="entry name" value="Kinetochore_Ndc80"/>
</dbReference>
<dbReference type="Gene3D" id="1.10.418.30">
    <property type="entry name" value="Ncd80 complex, Ncd80 subunit"/>
    <property type="match status" value="1"/>
</dbReference>
<proteinExistence type="inferred from homology"/>
<evidence type="ECO:0000256" key="6">
    <source>
        <dbReference type="ARBA" id="ARBA00023054"/>
    </source>
</evidence>
<comment type="subcellular location">
    <subcellularLocation>
        <location evidence="10">Chromosome</location>
        <location evidence="10">Centromere</location>
        <location evidence="10">Kinetochore</location>
    </subcellularLocation>
    <subcellularLocation>
        <location evidence="10">Nucleus</location>
    </subcellularLocation>
</comment>
<dbReference type="GO" id="GO:0051301">
    <property type="term" value="P:cell division"/>
    <property type="evidence" value="ECO:0007669"/>
    <property type="project" value="UniProtKB-UniRule"/>
</dbReference>
<evidence type="ECO:0000313" key="13">
    <source>
        <dbReference type="EMBL" id="KRZ13181.1"/>
    </source>
</evidence>
<dbReference type="GO" id="GO:0051315">
    <property type="term" value="P:attachment of mitotic spindle microtubules to kinetochore"/>
    <property type="evidence" value="ECO:0007669"/>
    <property type="project" value="UniProtKB-UniRule"/>
</dbReference>
<organism evidence="13 14">
    <name type="scientific">Trichinella zimbabwensis</name>
    <dbReference type="NCBI Taxonomy" id="268475"/>
    <lineage>
        <taxon>Eukaryota</taxon>
        <taxon>Metazoa</taxon>
        <taxon>Ecdysozoa</taxon>
        <taxon>Nematoda</taxon>
        <taxon>Enoplea</taxon>
        <taxon>Dorylaimia</taxon>
        <taxon>Trichinellida</taxon>
        <taxon>Trichinellidae</taxon>
        <taxon>Trichinella</taxon>
    </lineage>
</organism>
<feature type="domain" description="Kinetochore protein Ndc80 CH" evidence="12">
    <location>
        <begin position="71"/>
        <end position="199"/>
    </location>
</feature>
<name>A0A0V1HRE1_9BILA</name>
<evidence type="ECO:0000256" key="8">
    <source>
        <dbReference type="ARBA" id="ARBA00023306"/>
    </source>
</evidence>
<dbReference type="OrthoDB" id="7459479at2759"/>
<keyword evidence="8 10" id="KW-0131">Cell cycle</keyword>